<comment type="subcellular location">
    <subcellularLocation>
        <location evidence="1">Cell membrane</location>
        <topology evidence="1">Multi-pass membrane protein</topology>
    </subcellularLocation>
</comment>
<keyword evidence="6 7" id="KW-0472">Membrane</keyword>
<feature type="transmembrane region" description="Helical" evidence="7">
    <location>
        <begin position="46"/>
        <end position="65"/>
    </location>
</feature>
<organism evidence="9 10">
    <name type="scientific">[Mycobacterium] manitobense</name>
    <dbReference type="NCBI Taxonomy" id="190147"/>
    <lineage>
        <taxon>Bacteria</taxon>
        <taxon>Bacillati</taxon>
        <taxon>Actinomycetota</taxon>
        <taxon>Actinomycetes</taxon>
        <taxon>Mycobacteriales</taxon>
        <taxon>Mycobacteriaceae</taxon>
        <taxon>Mycolicibacterium</taxon>
    </lineage>
</organism>
<evidence type="ECO:0000256" key="3">
    <source>
        <dbReference type="ARBA" id="ARBA00022475"/>
    </source>
</evidence>
<dbReference type="Pfam" id="PF02308">
    <property type="entry name" value="MgtC"/>
    <property type="match status" value="1"/>
</dbReference>
<comment type="similarity">
    <text evidence="2">Belongs to the MgtC/SapB family.</text>
</comment>
<evidence type="ECO:0000256" key="4">
    <source>
        <dbReference type="ARBA" id="ARBA00022692"/>
    </source>
</evidence>
<comment type="caution">
    <text evidence="9">The sequence shown here is derived from an EMBL/GenBank/DDBJ whole genome shotgun (WGS) entry which is preliminary data.</text>
</comment>
<reference evidence="9" key="2">
    <citation type="journal article" date="2022" name="BMC Genomics">
        <title>Comparative genome analysis of mycobacteria focusing on tRNA and non-coding RNA.</title>
        <authorList>
            <person name="Behra P.R.K."/>
            <person name="Pettersson B.M.F."/>
            <person name="Ramesh M."/>
            <person name="Das S."/>
            <person name="Dasgupta S."/>
            <person name="Kirsebom L.A."/>
        </authorList>
    </citation>
    <scope>NUCLEOTIDE SEQUENCE</scope>
    <source>
        <strain evidence="9">DSM 44615</strain>
    </source>
</reference>
<reference evidence="9" key="1">
    <citation type="submission" date="2020-07" db="EMBL/GenBank/DDBJ databases">
        <authorList>
            <person name="Pettersson B.M.F."/>
            <person name="Behra P.R.K."/>
            <person name="Ramesh M."/>
            <person name="Das S."/>
            <person name="Dasgupta S."/>
            <person name="Kirsebom L.A."/>
        </authorList>
    </citation>
    <scope>NUCLEOTIDE SEQUENCE</scope>
    <source>
        <strain evidence="9">DSM 44615</strain>
    </source>
</reference>
<feature type="transmembrane region" description="Helical" evidence="7">
    <location>
        <begin position="20"/>
        <end position="37"/>
    </location>
</feature>
<evidence type="ECO:0000256" key="1">
    <source>
        <dbReference type="ARBA" id="ARBA00004651"/>
    </source>
</evidence>
<keyword evidence="5 7" id="KW-1133">Transmembrane helix</keyword>
<dbReference type="InterPro" id="IPR003416">
    <property type="entry name" value="MgtC/SapB/SrpB/YhiD_fam"/>
</dbReference>
<proteinExistence type="inferred from homology"/>
<feature type="transmembrane region" description="Helical" evidence="7">
    <location>
        <begin position="85"/>
        <end position="103"/>
    </location>
</feature>
<dbReference type="EMBL" id="JACKSJ010000117">
    <property type="protein sequence ID" value="MCV7171252.1"/>
    <property type="molecule type" value="Genomic_DNA"/>
</dbReference>
<evidence type="ECO:0000313" key="10">
    <source>
        <dbReference type="Proteomes" id="UP001140293"/>
    </source>
</evidence>
<evidence type="ECO:0000256" key="6">
    <source>
        <dbReference type="ARBA" id="ARBA00023136"/>
    </source>
</evidence>
<feature type="domain" description="MgtC/SapB/SrpB/YhiD N-terminal" evidence="8">
    <location>
        <begin position="25"/>
        <end position="154"/>
    </location>
</feature>
<keyword evidence="4 7" id="KW-0812">Transmembrane</keyword>
<dbReference type="PRINTS" id="PR01837">
    <property type="entry name" value="MGTCSAPBPROT"/>
</dbReference>
<dbReference type="Proteomes" id="UP001140293">
    <property type="component" value="Unassembled WGS sequence"/>
</dbReference>
<gene>
    <name evidence="9" type="ORF">H7I41_15160</name>
</gene>
<dbReference type="PANTHER" id="PTHR33778">
    <property type="entry name" value="PROTEIN MGTC"/>
    <property type="match status" value="1"/>
</dbReference>
<evidence type="ECO:0000256" key="7">
    <source>
        <dbReference type="SAM" id="Phobius"/>
    </source>
</evidence>
<evidence type="ECO:0000259" key="8">
    <source>
        <dbReference type="Pfam" id="PF02308"/>
    </source>
</evidence>
<evidence type="ECO:0000313" key="9">
    <source>
        <dbReference type="EMBL" id="MCV7171252.1"/>
    </source>
</evidence>
<dbReference type="InterPro" id="IPR049177">
    <property type="entry name" value="MgtC_SapB_SrpB_YhiD_N"/>
</dbReference>
<dbReference type="GO" id="GO:0005886">
    <property type="term" value="C:plasma membrane"/>
    <property type="evidence" value="ECO:0007669"/>
    <property type="project" value="UniProtKB-SubCell"/>
</dbReference>
<keyword evidence="10" id="KW-1185">Reference proteome</keyword>
<keyword evidence="3" id="KW-1003">Cell membrane</keyword>
<dbReference type="RefSeq" id="WP_264013428.1">
    <property type="nucleotide sequence ID" value="NZ_JACKSJ010000117.1"/>
</dbReference>
<evidence type="ECO:0000256" key="2">
    <source>
        <dbReference type="ARBA" id="ARBA00009298"/>
    </source>
</evidence>
<sequence length="245" mass="25324">MEAWLAAGDPFFGGPGQGPRQIVELFVAFGLTALIGVEREIQGKSAGLRTQTIVGTAAALILLVSKYGFLDVVVPGTVEVDPSRVAAQIVSGIGFLGAGIIIFRRGSVHGLTTAAAVWESAAIGMAAGAGLLLLACTVTAMHFLIVLGFMPLTRRLAARLSGSIRLHLTYAEGRSVMREVLAACDRRGWQLSELASDTGGEPLGAPAHNAGVLLTLSGNGILNAPTVLASIDGVTSIRQLEDDPD</sequence>
<name>A0A9X2YRC9_9MYCO</name>
<protein>
    <submittedName>
        <fullName evidence="9">MgtC/SapB family protein</fullName>
    </submittedName>
</protein>
<dbReference type="PANTHER" id="PTHR33778:SF1">
    <property type="entry name" value="MAGNESIUM TRANSPORTER YHID-RELATED"/>
    <property type="match status" value="1"/>
</dbReference>
<accession>A0A9X2YRC9</accession>
<evidence type="ECO:0000256" key="5">
    <source>
        <dbReference type="ARBA" id="ARBA00022989"/>
    </source>
</evidence>
<dbReference type="AlphaFoldDB" id="A0A9X2YRC9"/>